<dbReference type="GeneID" id="30169612"/>
<dbReference type="FunFam" id="3.10.120.10:FF:000003">
    <property type="entry name" value="membrane-associated progesterone receptor component 1"/>
    <property type="match status" value="1"/>
</dbReference>
<dbReference type="Pfam" id="PF00173">
    <property type="entry name" value="Cyt-b5"/>
    <property type="match status" value="1"/>
</dbReference>
<protein>
    <recommendedName>
        <fullName evidence="4">Cytochrome b5 heme-binding domain-containing protein</fullName>
    </recommendedName>
</protein>
<dbReference type="GO" id="GO:0020037">
    <property type="term" value="F:heme binding"/>
    <property type="evidence" value="ECO:0007669"/>
    <property type="project" value="UniProtKB-ARBA"/>
</dbReference>
<evidence type="ECO:0000256" key="3">
    <source>
        <dbReference type="SAM" id="Phobius"/>
    </source>
</evidence>
<keyword evidence="3" id="KW-0812">Transmembrane</keyword>
<dbReference type="InterPro" id="IPR001199">
    <property type="entry name" value="Cyt_B5-like_heme/steroid-bd"/>
</dbReference>
<reference evidence="5" key="1">
    <citation type="submission" date="2013-07" db="EMBL/GenBank/DDBJ databases">
        <title>The Genome Sequence of Cryptococcus pinus CBS10737.</title>
        <authorList>
            <consortium name="The Broad Institute Genome Sequencing Platform"/>
            <person name="Cuomo C."/>
            <person name="Litvintseva A."/>
            <person name="Chen Y."/>
            <person name="Heitman J."/>
            <person name="Sun S."/>
            <person name="Springer D."/>
            <person name="Dromer F."/>
            <person name="Young S.K."/>
            <person name="Zeng Q."/>
            <person name="Gargeya S."/>
            <person name="Fitzgerald M."/>
            <person name="Abouelleil A."/>
            <person name="Alvarado L."/>
            <person name="Berlin A.M."/>
            <person name="Chapman S.B."/>
            <person name="Dewar J."/>
            <person name="Goldberg J."/>
            <person name="Griggs A."/>
            <person name="Gujja S."/>
            <person name="Hansen M."/>
            <person name="Howarth C."/>
            <person name="Imamovic A."/>
            <person name="Larimer J."/>
            <person name="McCowan C."/>
            <person name="Murphy C."/>
            <person name="Pearson M."/>
            <person name="Priest M."/>
            <person name="Roberts A."/>
            <person name="Saif S."/>
            <person name="Shea T."/>
            <person name="Sykes S."/>
            <person name="Wortman J."/>
            <person name="Nusbaum C."/>
            <person name="Birren B."/>
        </authorList>
    </citation>
    <scope>NUCLEOTIDE SEQUENCE [LARGE SCALE GENOMIC DNA]</scope>
    <source>
        <strain evidence="5">CBS 10737</strain>
    </source>
</reference>
<dbReference type="GO" id="GO:0005783">
    <property type="term" value="C:endoplasmic reticulum"/>
    <property type="evidence" value="ECO:0007669"/>
    <property type="project" value="TreeGrafter"/>
</dbReference>
<dbReference type="SUPFAM" id="SSF55856">
    <property type="entry name" value="Cytochrome b5-like heme/steroid binding domain"/>
    <property type="match status" value="1"/>
</dbReference>
<dbReference type="GO" id="GO:0016020">
    <property type="term" value="C:membrane"/>
    <property type="evidence" value="ECO:0007669"/>
    <property type="project" value="TreeGrafter"/>
</dbReference>
<dbReference type="InterPro" id="IPR036400">
    <property type="entry name" value="Cyt_B5-like_heme/steroid_sf"/>
</dbReference>
<reference evidence="5" key="2">
    <citation type="submission" date="2016-07" db="EMBL/GenBank/DDBJ databases">
        <title>Evolution of pathogenesis and genome organization in the Tremellales.</title>
        <authorList>
            <person name="Cuomo C."/>
            <person name="Litvintseva A."/>
            <person name="Heitman J."/>
            <person name="Chen Y."/>
            <person name="Sun S."/>
            <person name="Springer D."/>
            <person name="Dromer F."/>
            <person name="Young S."/>
            <person name="Zeng Q."/>
            <person name="Chapman S."/>
            <person name="Gujja S."/>
            <person name="Saif S."/>
            <person name="Birren B."/>
        </authorList>
    </citation>
    <scope>NUCLEOTIDE SEQUENCE</scope>
    <source>
        <strain evidence="5">CBS 10737</strain>
    </source>
</reference>
<evidence type="ECO:0000259" key="4">
    <source>
        <dbReference type="SMART" id="SM01117"/>
    </source>
</evidence>
<evidence type="ECO:0000313" key="5">
    <source>
        <dbReference type="EMBL" id="OCF53936.1"/>
    </source>
</evidence>
<organism evidence="5">
    <name type="scientific">Kwoniella pini CBS 10737</name>
    <dbReference type="NCBI Taxonomy" id="1296096"/>
    <lineage>
        <taxon>Eukaryota</taxon>
        <taxon>Fungi</taxon>
        <taxon>Dikarya</taxon>
        <taxon>Basidiomycota</taxon>
        <taxon>Agaricomycotina</taxon>
        <taxon>Tremellomycetes</taxon>
        <taxon>Tremellales</taxon>
        <taxon>Cryptococcaceae</taxon>
        <taxon>Kwoniella</taxon>
    </lineage>
</organism>
<gene>
    <name evidence="5" type="ORF">I206_01243</name>
</gene>
<dbReference type="RefSeq" id="XP_019015155.2">
    <property type="nucleotide sequence ID" value="XM_019153017.2"/>
</dbReference>
<dbReference type="SMART" id="SM01117">
    <property type="entry name" value="Cyt-b5"/>
    <property type="match status" value="1"/>
</dbReference>
<evidence type="ECO:0000256" key="1">
    <source>
        <dbReference type="ARBA" id="ARBA00038357"/>
    </source>
</evidence>
<dbReference type="OrthoDB" id="899at2759"/>
<sequence>MSNSSNSGSWYETLTSTPILIATAVGVSFAAIFAVSSSNKTSEQIKTQVKEVTNVASSNTDARGKAAQAGASIMSAPSTDLAPPKDDPISASSLSQYDGSDPSKPIYVAIKGRVFDVTPKAEMYGKGKGYNIFAGRDASKGLGMSSLNLEDAISDYSSLNETQMNTLNQWESFFEKVNLVARHTVI</sequence>
<dbReference type="InterPro" id="IPR050577">
    <property type="entry name" value="MAPR/NEUFC/NENF-like"/>
</dbReference>
<keyword evidence="3" id="KW-0472">Membrane</keyword>
<proteinExistence type="inferred from homology"/>
<evidence type="ECO:0000256" key="2">
    <source>
        <dbReference type="SAM" id="MobiDB-lite"/>
    </source>
</evidence>
<feature type="domain" description="Cytochrome b5 heme-binding" evidence="4">
    <location>
        <begin position="89"/>
        <end position="184"/>
    </location>
</feature>
<dbReference type="Gene3D" id="3.10.120.10">
    <property type="entry name" value="Cytochrome b5-like heme/steroid binding domain"/>
    <property type="match status" value="1"/>
</dbReference>
<name>A0A1B9IEF0_9TREE</name>
<feature type="transmembrane region" description="Helical" evidence="3">
    <location>
        <begin position="15"/>
        <end position="36"/>
    </location>
</feature>
<dbReference type="STRING" id="1296096.A0A1B9IEF0"/>
<keyword evidence="3" id="KW-1133">Transmembrane helix</keyword>
<dbReference type="PANTHER" id="PTHR10281">
    <property type="entry name" value="MEMBRANE-ASSOCIATED PROGESTERONE RECEPTOR COMPONENT-RELATED"/>
    <property type="match status" value="1"/>
</dbReference>
<dbReference type="EMBL" id="KI894007">
    <property type="protein sequence ID" value="OCF53936.1"/>
    <property type="molecule type" value="Genomic_DNA"/>
</dbReference>
<dbReference type="KEGG" id="kpin:30169612"/>
<dbReference type="AlphaFoldDB" id="A0A1B9IEF0"/>
<comment type="similarity">
    <text evidence="1">Belongs to the cytochrome b5 family. MAPR subfamily.</text>
</comment>
<feature type="region of interest" description="Disordered" evidence="2">
    <location>
        <begin position="56"/>
        <end position="99"/>
    </location>
</feature>
<accession>A0A1B9IEF0</accession>
<dbReference type="PANTHER" id="PTHR10281:SF115">
    <property type="entry name" value="BINDING PROTEIN, PUTATIVE (AFU_ORTHOLOGUE AFUA_4G06240)-RELATED"/>
    <property type="match status" value="1"/>
</dbReference>